<evidence type="ECO:0000256" key="6">
    <source>
        <dbReference type="SAM" id="MobiDB-lite"/>
    </source>
</evidence>
<dbReference type="EMBL" id="CAJOBJ010088320">
    <property type="protein sequence ID" value="CAF4530336.1"/>
    <property type="molecule type" value="Genomic_DNA"/>
</dbReference>
<protein>
    <recommendedName>
        <fullName evidence="1 5">Phosphoinositide phospholipase C</fullName>
        <ecNumber evidence="1 5">3.1.4.11</ecNumber>
    </recommendedName>
</protein>
<accession>A0A8S2Y7V3</accession>
<dbReference type="InterPro" id="IPR001192">
    <property type="entry name" value="PI-PLC_fam"/>
</dbReference>
<dbReference type="EC" id="3.1.4.11" evidence="1 5"/>
<evidence type="ECO:0000256" key="4">
    <source>
        <dbReference type="ARBA" id="ARBA00023098"/>
    </source>
</evidence>
<dbReference type="SMART" id="SM00149">
    <property type="entry name" value="PLCYc"/>
    <property type="match status" value="1"/>
</dbReference>
<dbReference type="Pfam" id="PF00387">
    <property type="entry name" value="PI-PLC-Y"/>
    <property type="match status" value="1"/>
</dbReference>
<dbReference type="GO" id="GO:0048015">
    <property type="term" value="P:phosphatidylinositol-mediated signaling"/>
    <property type="evidence" value="ECO:0007669"/>
    <property type="project" value="TreeGrafter"/>
</dbReference>
<dbReference type="PANTHER" id="PTHR10336:SF36">
    <property type="entry name" value="1-PHOSPHATIDYLINOSITOL 4,5-BISPHOSPHATE PHOSPHODIESTERASE BETA-4"/>
    <property type="match status" value="1"/>
</dbReference>
<dbReference type="PROSITE" id="PS50008">
    <property type="entry name" value="PIPLC_Y_DOMAIN"/>
    <property type="match status" value="1"/>
</dbReference>
<feature type="domain" description="PI-PLC Y-box" evidence="7">
    <location>
        <begin position="120"/>
        <end position="236"/>
    </location>
</feature>
<gene>
    <name evidence="8" type="ORF">GIL414_LOCUS35995</name>
</gene>
<evidence type="ECO:0000256" key="1">
    <source>
        <dbReference type="ARBA" id="ARBA00012368"/>
    </source>
</evidence>
<evidence type="ECO:0000256" key="2">
    <source>
        <dbReference type="ARBA" id="ARBA00022801"/>
    </source>
</evidence>
<sequence length="267" mass="30364">RKILIKNKRLKPEVEKRQLDLFLKGIDTEGNNDNDVDSAANVEGEDGPAAFSDNAKLRDDDDEAHPELNVDVNDDASRRTLFGQLGLKLKLSSNLSREEEEALYNGYQYKGATTNIHPLLSSRVNYTQPIKFPGFSKAEERNIHYHMSSFSENVALQHLKQNPIEFVNYNKRQLSRIYPKGGRVDSSNYMPQIFWNAGCQMVSLNFQTPDLPMQLNLGKFEYNGNCGYLLKPDFMRRPDRTFDPYAESPVDGVIAAFCSVRVISGQF</sequence>
<feature type="region of interest" description="Disordered" evidence="6">
    <location>
        <begin position="26"/>
        <end position="48"/>
    </location>
</feature>
<evidence type="ECO:0000256" key="5">
    <source>
        <dbReference type="RuleBase" id="RU361133"/>
    </source>
</evidence>
<dbReference type="GO" id="GO:0016042">
    <property type="term" value="P:lipid catabolic process"/>
    <property type="evidence" value="ECO:0007669"/>
    <property type="project" value="UniProtKB-KW"/>
</dbReference>
<name>A0A8S2Y7V3_9BILA</name>
<evidence type="ECO:0000313" key="8">
    <source>
        <dbReference type="EMBL" id="CAF4530336.1"/>
    </source>
</evidence>
<keyword evidence="3 5" id="KW-0442">Lipid degradation</keyword>
<organism evidence="8 9">
    <name type="scientific">Rotaria magnacalcarata</name>
    <dbReference type="NCBI Taxonomy" id="392030"/>
    <lineage>
        <taxon>Eukaryota</taxon>
        <taxon>Metazoa</taxon>
        <taxon>Spiralia</taxon>
        <taxon>Gnathifera</taxon>
        <taxon>Rotifera</taxon>
        <taxon>Eurotatoria</taxon>
        <taxon>Bdelloidea</taxon>
        <taxon>Philodinida</taxon>
        <taxon>Philodinidae</taxon>
        <taxon>Rotaria</taxon>
    </lineage>
</organism>
<dbReference type="InterPro" id="IPR017946">
    <property type="entry name" value="PLC-like_Pdiesterase_TIM-brl"/>
</dbReference>
<dbReference type="GO" id="GO:0046488">
    <property type="term" value="P:phosphatidylinositol metabolic process"/>
    <property type="evidence" value="ECO:0007669"/>
    <property type="project" value="TreeGrafter"/>
</dbReference>
<dbReference type="SUPFAM" id="SSF51695">
    <property type="entry name" value="PLC-like phosphodiesterases"/>
    <property type="match status" value="1"/>
</dbReference>
<keyword evidence="2 5" id="KW-0378">Hydrolase</keyword>
<dbReference type="GO" id="GO:0004435">
    <property type="term" value="F:phosphatidylinositol-4,5-bisphosphate phospholipase C activity"/>
    <property type="evidence" value="ECO:0007669"/>
    <property type="project" value="UniProtKB-EC"/>
</dbReference>
<dbReference type="Proteomes" id="UP000681720">
    <property type="component" value="Unassembled WGS sequence"/>
</dbReference>
<comment type="catalytic activity">
    <reaction evidence="5">
        <text>a 1,2-diacyl-sn-glycero-3-phospho-(1D-myo-inositol-4,5-bisphosphate) + H2O = 1D-myo-inositol 1,4,5-trisphosphate + a 1,2-diacyl-sn-glycerol + H(+)</text>
        <dbReference type="Rhea" id="RHEA:33179"/>
        <dbReference type="ChEBI" id="CHEBI:15377"/>
        <dbReference type="ChEBI" id="CHEBI:15378"/>
        <dbReference type="ChEBI" id="CHEBI:17815"/>
        <dbReference type="ChEBI" id="CHEBI:58456"/>
        <dbReference type="ChEBI" id="CHEBI:203600"/>
        <dbReference type="EC" id="3.1.4.11"/>
    </reaction>
</comment>
<feature type="non-terminal residue" evidence="8">
    <location>
        <position position="1"/>
    </location>
</feature>
<dbReference type="PANTHER" id="PTHR10336">
    <property type="entry name" value="PHOSPHOINOSITIDE-SPECIFIC PHOSPHOLIPASE C FAMILY PROTEIN"/>
    <property type="match status" value="1"/>
</dbReference>
<dbReference type="AlphaFoldDB" id="A0A8S2Y7V3"/>
<dbReference type="PRINTS" id="PR00390">
    <property type="entry name" value="PHPHLIPASEC"/>
</dbReference>
<keyword evidence="4 5" id="KW-0443">Lipid metabolism</keyword>
<reference evidence="8" key="1">
    <citation type="submission" date="2021-02" db="EMBL/GenBank/DDBJ databases">
        <authorList>
            <person name="Nowell W R."/>
        </authorList>
    </citation>
    <scope>NUCLEOTIDE SEQUENCE</scope>
</reference>
<comment type="caution">
    <text evidence="8">The sequence shown here is derived from an EMBL/GenBank/DDBJ whole genome shotgun (WGS) entry which is preliminary data.</text>
</comment>
<dbReference type="InterPro" id="IPR001711">
    <property type="entry name" value="PLipase_C_Pinositol-sp_Y"/>
</dbReference>
<proteinExistence type="predicted"/>
<feature type="non-terminal residue" evidence="8">
    <location>
        <position position="267"/>
    </location>
</feature>
<dbReference type="Gene3D" id="3.20.20.190">
    <property type="entry name" value="Phosphatidylinositol (PI) phosphodiesterase"/>
    <property type="match status" value="1"/>
</dbReference>
<evidence type="ECO:0000259" key="7">
    <source>
        <dbReference type="PROSITE" id="PS50008"/>
    </source>
</evidence>
<evidence type="ECO:0000256" key="3">
    <source>
        <dbReference type="ARBA" id="ARBA00022963"/>
    </source>
</evidence>
<evidence type="ECO:0000313" key="9">
    <source>
        <dbReference type="Proteomes" id="UP000681720"/>
    </source>
</evidence>
<dbReference type="GO" id="GO:0051209">
    <property type="term" value="P:release of sequestered calcium ion into cytosol"/>
    <property type="evidence" value="ECO:0007669"/>
    <property type="project" value="TreeGrafter"/>
</dbReference>